<dbReference type="CDD" id="cd18731">
    <property type="entry name" value="PIN_NgFitB-like"/>
    <property type="match status" value="1"/>
</dbReference>
<keyword evidence="5 8" id="KW-0378">Hydrolase</keyword>
<comment type="similarity">
    <text evidence="7 8">Belongs to the PINc/VapC protein family.</text>
</comment>
<dbReference type="Pfam" id="PF01850">
    <property type="entry name" value="PIN"/>
    <property type="match status" value="1"/>
</dbReference>
<gene>
    <name evidence="10" type="primary">fitB_3</name>
    <name evidence="8" type="synonym">vapC</name>
    <name evidence="10" type="ORF">Tther_02421</name>
</gene>
<evidence type="ECO:0000256" key="7">
    <source>
        <dbReference type="ARBA" id="ARBA00038093"/>
    </source>
</evidence>
<dbReference type="GO" id="GO:0090729">
    <property type="term" value="F:toxin activity"/>
    <property type="evidence" value="ECO:0007669"/>
    <property type="project" value="UniProtKB-KW"/>
</dbReference>
<evidence type="ECO:0000256" key="2">
    <source>
        <dbReference type="ARBA" id="ARBA00022649"/>
    </source>
</evidence>
<feature type="domain" description="PIN" evidence="9">
    <location>
        <begin position="3"/>
        <end position="122"/>
    </location>
</feature>
<dbReference type="InterPro" id="IPR002716">
    <property type="entry name" value="PIN_dom"/>
</dbReference>
<evidence type="ECO:0000313" key="11">
    <source>
        <dbReference type="Proteomes" id="UP000318542"/>
    </source>
</evidence>
<accession>A0A554WWS6</accession>
<keyword evidence="11" id="KW-1185">Reference proteome</keyword>
<evidence type="ECO:0000256" key="1">
    <source>
        <dbReference type="ARBA" id="ARBA00001946"/>
    </source>
</evidence>
<feature type="binding site" evidence="8">
    <location>
        <position position="104"/>
    </location>
    <ligand>
        <name>Mg(2+)</name>
        <dbReference type="ChEBI" id="CHEBI:18420"/>
    </ligand>
</feature>
<dbReference type="OrthoDB" id="9804823at2"/>
<sequence length="142" mass="15517">MNLLDTNVLSEFMRPQPAEAVTVWLDRLPPEQVWTSAISRAEIALGLALMPAGKRQAALVLAAQAMFEEDFAGRCLPFDERAAVRYAAIVAQRTHVGRPISTEDAQIAAIALAHNLTLATRNVSDFEGIDGLQIINPWLINP</sequence>
<dbReference type="GO" id="GO:0000287">
    <property type="term" value="F:magnesium ion binding"/>
    <property type="evidence" value="ECO:0007669"/>
    <property type="project" value="UniProtKB-UniRule"/>
</dbReference>
<dbReference type="PANTHER" id="PTHR33653:SF1">
    <property type="entry name" value="RIBONUCLEASE VAPC2"/>
    <property type="match status" value="1"/>
</dbReference>
<dbReference type="EC" id="3.1.-.-" evidence="8"/>
<dbReference type="AlphaFoldDB" id="A0A554WWS6"/>
<feature type="binding site" evidence="8">
    <location>
        <position position="5"/>
    </location>
    <ligand>
        <name>Mg(2+)</name>
        <dbReference type="ChEBI" id="CHEBI:18420"/>
    </ligand>
</feature>
<evidence type="ECO:0000256" key="6">
    <source>
        <dbReference type="ARBA" id="ARBA00022842"/>
    </source>
</evidence>
<keyword evidence="8" id="KW-0800">Toxin</keyword>
<dbReference type="RefSeq" id="WP_143904252.1">
    <property type="nucleotide sequence ID" value="NZ_VJOL01000069.1"/>
</dbReference>
<comment type="function">
    <text evidence="8">Toxic component of a toxin-antitoxin (TA) system. An RNase.</text>
</comment>
<evidence type="ECO:0000313" key="10">
    <source>
        <dbReference type="EMBL" id="TSE28025.1"/>
    </source>
</evidence>
<comment type="cofactor">
    <cofactor evidence="1 8">
        <name>Mg(2+)</name>
        <dbReference type="ChEBI" id="CHEBI:18420"/>
    </cofactor>
</comment>
<dbReference type="GO" id="GO:0016787">
    <property type="term" value="F:hydrolase activity"/>
    <property type="evidence" value="ECO:0007669"/>
    <property type="project" value="UniProtKB-KW"/>
</dbReference>
<dbReference type="GO" id="GO:0004540">
    <property type="term" value="F:RNA nuclease activity"/>
    <property type="evidence" value="ECO:0007669"/>
    <property type="project" value="InterPro"/>
</dbReference>
<keyword evidence="2 8" id="KW-1277">Toxin-antitoxin system</keyword>
<dbReference type="SUPFAM" id="SSF88723">
    <property type="entry name" value="PIN domain-like"/>
    <property type="match status" value="1"/>
</dbReference>
<comment type="caution">
    <text evidence="10">The sequence shown here is derived from an EMBL/GenBank/DDBJ whole genome shotgun (WGS) entry which is preliminary data.</text>
</comment>
<evidence type="ECO:0000256" key="4">
    <source>
        <dbReference type="ARBA" id="ARBA00022723"/>
    </source>
</evidence>
<dbReference type="Gene3D" id="3.40.50.1010">
    <property type="entry name" value="5'-nuclease"/>
    <property type="match status" value="1"/>
</dbReference>
<evidence type="ECO:0000256" key="3">
    <source>
        <dbReference type="ARBA" id="ARBA00022722"/>
    </source>
</evidence>
<organism evidence="10 11">
    <name type="scientific">Tepidimonas thermarum</name>
    <dbReference type="NCBI Taxonomy" id="335431"/>
    <lineage>
        <taxon>Bacteria</taxon>
        <taxon>Pseudomonadati</taxon>
        <taxon>Pseudomonadota</taxon>
        <taxon>Betaproteobacteria</taxon>
        <taxon>Burkholderiales</taxon>
        <taxon>Tepidimonas</taxon>
    </lineage>
</organism>
<dbReference type="HAMAP" id="MF_00265">
    <property type="entry name" value="VapC_Nob1"/>
    <property type="match status" value="1"/>
</dbReference>
<dbReference type="Proteomes" id="UP000318542">
    <property type="component" value="Unassembled WGS sequence"/>
</dbReference>
<dbReference type="InterPro" id="IPR029060">
    <property type="entry name" value="PIN-like_dom_sf"/>
</dbReference>
<keyword evidence="3 8" id="KW-0540">Nuclease</keyword>
<protein>
    <recommendedName>
        <fullName evidence="8">Ribonuclease VapC</fullName>
        <shortName evidence="8">RNase VapC</shortName>
        <ecNumber evidence="8">3.1.-.-</ecNumber>
    </recommendedName>
    <alternativeName>
        <fullName evidence="8">Toxin VapC</fullName>
    </alternativeName>
</protein>
<name>A0A554WWS6_9BURK</name>
<reference evidence="10 11" key="1">
    <citation type="submission" date="2019-07" db="EMBL/GenBank/DDBJ databases">
        <title>Tepidimonas thermarum AA-1 draft genome.</title>
        <authorList>
            <person name="Da Costa M.S."/>
            <person name="Froufe H.J.C."/>
            <person name="Egas C."/>
            <person name="Albuquerque L."/>
        </authorList>
    </citation>
    <scope>NUCLEOTIDE SEQUENCE [LARGE SCALE GENOMIC DNA]</scope>
    <source>
        <strain evidence="10 11">AA-1</strain>
    </source>
</reference>
<evidence type="ECO:0000259" key="9">
    <source>
        <dbReference type="Pfam" id="PF01850"/>
    </source>
</evidence>
<proteinExistence type="inferred from homology"/>
<dbReference type="EMBL" id="VJOL01000069">
    <property type="protein sequence ID" value="TSE28025.1"/>
    <property type="molecule type" value="Genomic_DNA"/>
</dbReference>
<keyword evidence="4 8" id="KW-0479">Metal-binding</keyword>
<dbReference type="InterPro" id="IPR050556">
    <property type="entry name" value="Type_II_TA_system_RNase"/>
</dbReference>
<evidence type="ECO:0000256" key="8">
    <source>
        <dbReference type="HAMAP-Rule" id="MF_00265"/>
    </source>
</evidence>
<keyword evidence="6 8" id="KW-0460">Magnesium</keyword>
<evidence type="ECO:0000256" key="5">
    <source>
        <dbReference type="ARBA" id="ARBA00022801"/>
    </source>
</evidence>
<dbReference type="PANTHER" id="PTHR33653">
    <property type="entry name" value="RIBONUCLEASE VAPC2"/>
    <property type="match status" value="1"/>
</dbReference>
<dbReference type="InterPro" id="IPR022907">
    <property type="entry name" value="VapC_family"/>
</dbReference>